<dbReference type="RefSeq" id="WP_038563870.1">
    <property type="nucleotide sequence ID" value="NZ_CP008876.1"/>
</dbReference>
<evidence type="ECO:0000256" key="3">
    <source>
        <dbReference type="ARBA" id="ARBA00007571"/>
    </source>
</evidence>
<dbReference type="HAMAP" id="MF_00135">
    <property type="entry name" value="PRAI"/>
    <property type="match status" value="1"/>
</dbReference>
<gene>
    <name evidence="10" type="primary">trpF</name>
    <name evidence="12" type="ORF">GZ22_14800</name>
</gene>
<dbReference type="KEGG" id="tap:GZ22_14800"/>
<dbReference type="HOGENOM" id="CLU_076364_1_0_9"/>
<accession>A0A075LM10</accession>
<dbReference type="NCBIfam" id="NF002300">
    <property type="entry name" value="PRK01222.1-7"/>
    <property type="match status" value="1"/>
</dbReference>
<evidence type="ECO:0000256" key="4">
    <source>
        <dbReference type="ARBA" id="ARBA00012572"/>
    </source>
</evidence>
<dbReference type="PANTHER" id="PTHR42894">
    <property type="entry name" value="N-(5'-PHOSPHORIBOSYL)ANTHRANILATE ISOMERASE"/>
    <property type="match status" value="1"/>
</dbReference>
<organism evidence="12 13">
    <name type="scientific">Terribacillus saccharophilus</name>
    <dbReference type="NCBI Taxonomy" id="361277"/>
    <lineage>
        <taxon>Bacteria</taxon>
        <taxon>Bacillati</taxon>
        <taxon>Bacillota</taxon>
        <taxon>Bacilli</taxon>
        <taxon>Bacillales</taxon>
        <taxon>Bacillaceae</taxon>
        <taxon>Terribacillus</taxon>
    </lineage>
</organism>
<evidence type="ECO:0000256" key="9">
    <source>
        <dbReference type="ARBA" id="ARBA00023235"/>
    </source>
</evidence>
<dbReference type="GeneID" id="301155814"/>
<evidence type="ECO:0000256" key="7">
    <source>
        <dbReference type="ARBA" id="ARBA00022822"/>
    </source>
</evidence>
<dbReference type="Pfam" id="PF00697">
    <property type="entry name" value="PRAI"/>
    <property type="match status" value="1"/>
</dbReference>
<evidence type="ECO:0000256" key="8">
    <source>
        <dbReference type="ARBA" id="ARBA00023141"/>
    </source>
</evidence>
<comment type="catalytic activity">
    <reaction evidence="1 10">
        <text>N-(5-phospho-beta-D-ribosyl)anthranilate = 1-(2-carboxyphenylamino)-1-deoxy-D-ribulose 5-phosphate</text>
        <dbReference type="Rhea" id="RHEA:21540"/>
        <dbReference type="ChEBI" id="CHEBI:18277"/>
        <dbReference type="ChEBI" id="CHEBI:58613"/>
        <dbReference type="EC" id="5.3.1.24"/>
    </reaction>
</comment>
<comment type="similarity">
    <text evidence="3 10">Belongs to the TrpF family.</text>
</comment>
<sequence>MIVKICGIQSVEAGQMAVDAGADMIGFVFADSRRKVSPEQAADIGKKLPAQVKKVGVFVNEPIESLLDIAETAGLDYIQLHGDETPDYIKSISKPVIKAFSVASENDLKQLADYACEYYLLDSPAEAYRGGNGTAFDWSLANSETIPREKLFLAGGLHSGNVQQAIEEVSPVGVDVSSGVETDRKKDPIKINQFITAAKRGQ</sequence>
<evidence type="ECO:0000256" key="5">
    <source>
        <dbReference type="ARBA" id="ARBA00022272"/>
    </source>
</evidence>
<dbReference type="Proteomes" id="UP000027980">
    <property type="component" value="Chromosome"/>
</dbReference>
<evidence type="ECO:0000313" key="13">
    <source>
        <dbReference type="Proteomes" id="UP000027980"/>
    </source>
</evidence>
<evidence type="ECO:0000256" key="6">
    <source>
        <dbReference type="ARBA" id="ARBA00022605"/>
    </source>
</evidence>
<evidence type="ECO:0000256" key="10">
    <source>
        <dbReference type="HAMAP-Rule" id="MF_00135"/>
    </source>
</evidence>
<comment type="pathway">
    <text evidence="2 10">Amino-acid biosynthesis; L-tryptophan biosynthesis; L-tryptophan from chorismate: step 3/5.</text>
</comment>
<keyword evidence="8 10" id="KW-0057">Aromatic amino acid biosynthesis</keyword>
<dbReference type="InterPro" id="IPR011060">
    <property type="entry name" value="RibuloseP-bd_barrel"/>
</dbReference>
<proteinExistence type="inferred from homology"/>
<dbReference type="GO" id="GO:0000162">
    <property type="term" value="P:L-tryptophan biosynthetic process"/>
    <property type="evidence" value="ECO:0007669"/>
    <property type="project" value="UniProtKB-UniRule"/>
</dbReference>
<dbReference type="InterPro" id="IPR001240">
    <property type="entry name" value="PRAI_dom"/>
</dbReference>
<evidence type="ECO:0000259" key="11">
    <source>
        <dbReference type="Pfam" id="PF00697"/>
    </source>
</evidence>
<dbReference type="GO" id="GO:0004640">
    <property type="term" value="F:phosphoribosylanthranilate isomerase activity"/>
    <property type="evidence" value="ECO:0007669"/>
    <property type="project" value="UniProtKB-UniRule"/>
</dbReference>
<dbReference type="SUPFAM" id="SSF51366">
    <property type="entry name" value="Ribulose-phoshate binding barrel"/>
    <property type="match status" value="1"/>
</dbReference>
<name>A0A075LM10_9BACI</name>
<dbReference type="EMBL" id="CP008876">
    <property type="protein sequence ID" value="AIF67780.1"/>
    <property type="molecule type" value="Genomic_DNA"/>
</dbReference>
<dbReference type="UniPathway" id="UPA00035">
    <property type="reaction ID" value="UER00042"/>
</dbReference>
<evidence type="ECO:0000256" key="1">
    <source>
        <dbReference type="ARBA" id="ARBA00001164"/>
    </source>
</evidence>
<reference evidence="12 13" key="1">
    <citation type="submission" date="2014-07" db="EMBL/GenBank/DDBJ databases">
        <title>Complete genome sequence of a moderately halophilic bacterium Terribacillus aidingensis MP602, isolated from Cryptomeria fortunei in Tianmu mountain in China.</title>
        <authorList>
            <person name="Wang Y."/>
            <person name="Lu P."/>
            <person name="Zhang L."/>
        </authorList>
    </citation>
    <scope>NUCLEOTIDE SEQUENCE [LARGE SCALE GENOMIC DNA]</scope>
    <source>
        <strain evidence="12 13">MP602</strain>
    </source>
</reference>
<dbReference type="AlphaFoldDB" id="A0A075LM10"/>
<dbReference type="EC" id="5.3.1.24" evidence="4 10"/>
<feature type="domain" description="N-(5'phosphoribosyl) anthranilate isomerase (PRAI)" evidence="11">
    <location>
        <begin position="3"/>
        <end position="196"/>
    </location>
</feature>
<dbReference type="InterPro" id="IPR044643">
    <property type="entry name" value="TrpF_fam"/>
</dbReference>
<protein>
    <recommendedName>
        <fullName evidence="5 10">N-(5'-phosphoribosyl)anthranilate isomerase</fullName>
        <shortName evidence="10">PRAI</shortName>
        <ecNumber evidence="4 10">5.3.1.24</ecNumber>
    </recommendedName>
</protein>
<keyword evidence="6 10" id="KW-0028">Amino-acid biosynthesis</keyword>
<dbReference type="InterPro" id="IPR013785">
    <property type="entry name" value="Aldolase_TIM"/>
</dbReference>
<evidence type="ECO:0000313" key="12">
    <source>
        <dbReference type="EMBL" id="AIF67780.1"/>
    </source>
</evidence>
<keyword evidence="7 10" id="KW-0822">Tryptophan biosynthesis</keyword>
<dbReference type="Gene3D" id="3.20.20.70">
    <property type="entry name" value="Aldolase class I"/>
    <property type="match status" value="1"/>
</dbReference>
<dbReference type="FunFam" id="3.20.20.70:FF:000075">
    <property type="entry name" value="Tryptophan biosynthesis protein TRP1"/>
    <property type="match status" value="1"/>
</dbReference>
<keyword evidence="9 10" id="KW-0413">Isomerase</keyword>
<evidence type="ECO:0000256" key="2">
    <source>
        <dbReference type="ARBA" id="ARBA00004664"/>
    </source>
</evidence>
<dbReference type="PANTHER" id="PTHR42894:SF1">
    <property type="entry name" value="N-(5'-PHOSPHORIBOSYL)ANTHRANILATE ISOMERASE"/>
    <property type="match status" value="1"/>
</dbReference>
<dbReference type="CDD" id="cd00405">
    <property type="entry name" value="PRAI"/>
    <property type="match status" value="1"/>
</dbReference>